<protein>
    <submittedName>
        <fullName evidence="1">Uncharacterized protein</fullName>
    </submittedName>
</protein>
<dbReference type="EMBL" id="CACVBM020000532">
    <property type="protein sequence ID" value="CAA7020207.1"/>
    <property type="molecule type" value="Genomic_DNA"/>
</dbReference>
<keyword evidence="2" id="KW-1185">Reference proteome</keyword>
<dbReference type="AlphaFoldDB" id="A0A6D2HWV9"/>
<organism evidence="1 2">
    <name type="scientific">Microthlaspi erraticum</name>
    <dbReference type="NCBI Taxonomy" id="1685480"/>
    <lineage>
        <taxon>Eukaryota</taxon>
        <taxon>Viridiplantae</taxon>
        <taxon>Streptophyta</taxon>
        <taxon>Embryophyta</taxon>
        <taxon>Tracheophyta</taxon>
        <taxon>Spermatophyta</taxon>
        <taxon>Magnoliopsida</taxon>
        <taxon>eudicotyledons</taxon>
        <taxon>Gunneridae</taxon>
        <taxon>Pentapetalae</taxon>
        <taxon>rosids</taxon>
        <taxon>malvids</taxon>
        <taxon>Brassicales</taxon>
        <taxon>Brassicaceae</taxon>
        <taxon>Coluteocarpeae</taxon>
        <taxon>Microthlaspi</taxon>
    </lineage>
</organism>
<proteinExistence type="predicted"/>
<comment type="caution">
    <text evidence="1">The sequence shown here is derived from an EMBL/GenBank/DDBJ whole genome shotgun (WGS) entry which is preliminary data.</text>
</comment>
<name>A0A6D2HWV9_9BRAS</name>
<dbReference type="Proteomes" id="UP000467841">
    <property type="component" value="Unassembled WGS sequence"/>
</dbReference>
<gene>
    <name evidence="1" type="ORF">MERR_LOCUS7442</name>
</gene>
<evidence type="ECO:0000313" key="2">
    <source>
        <dbReference type="Proteomes" id="UP000467841"/>
    </source>
</evidence>
<accession>A0A6D2HWV9</accession>
<evidence type="ECO:0000313" key="1">
    <source>
        <dbReference type="EMBL" id="CAA7020207.1"/>
    </source>
</evidence>
<reference evidence="1" key="1">
    <citation type="submission" date="2020-01" db="EMBL/GenBank/DDBJ databases">
        <authorList>
            <person name="Mishra B."/>
        </authorList>
    </citation>
    <scope>NUCLEOTIDE SEQUENCE [LARGE SCALE GENOMIC DNA]</scope>
</reference>
<sequence length="101" mass="11307">MGNNSYRRSWVGGYEFKITVELDDVVDLVAVFEKQNISHMKLYFLTPLGIEVSAIDAPILEDLRPCKSLRKEGSYSVDESSLGVMDNKNVEFLSGCTLSLI</sequence>